<proteinExistence type="predicted"/>
<evidence type="ECO:0000313" key="2">
    <source>
        <dbReference type="EMBL" id="RYJ12909.1"/>
    </source>
</evidence>
<feature type="region of interest" description="Disordered" evidence="1">
    <location>
        <begin position="182"/>
        <end position="236"/>
    </location>
</feature>
<evidence type="ECO:0008006" key="4">
    <source>
        <dbReference type="Google" id="ProtNLM"/>
    </source>
</evidence>
<dbReference type="GeneID" id="9994459"/>
<sequence>MALLTRRRLLQGTVALVLGTAGCNGQNSSTEGTAVVGGRPKDRVVPEHYELRNPVNEPPIWLPDETETGQTPSDEPQKRPLVYELIASTEKADRLQFADIKGVDEAQQFVNETDFNSETLFIQTRSIESCHTLSLCNVSWSDTDIHADYGSTYRDVDVRCEVDTKDSVSMLIRIPEVLDPDTVTSHGSSWRSSGCHRRVPPDDRTTTEPPNFGPKTAGDGSTTDAATENATEERTQ</sequence>
<dbReference type="PROSITE" id="PS51257">
    <property type="entry name" value="PROKAR_LIPOPROTEIN"/>
    <property type="match status" value="1"/>
</dbReference>
<dbReference type="Proteomes" id="UP000294028">
    <property type="component" value="Unassembled WGS sequence"/>
</dbReference>
<accession>A0A482TLN0</accession>
<name>A0A482TLN0_9EURY</name>
<protein>
    <recommendedName>
        <fullName evidence="4">Lipoprotein</fullName>
    </recommendedName>
</protein>
<gene>
    <name evidence="2" type="ORF">ELS19_02280</name>
</gene>
<feature type="region of interest" description="Disordered" evidence="1">
    <location>
        <begin position="55"/>
        <end position="78"/>
    </location>
</feature>
<feature type="compositionally biased region" description="Low complexity" evidence="1">
    <location>
        <begin position="216"/>
        <end position="229"/>
    </location>
</feature>
<comment type="caution">
    <text evidence="2">The sequence shown here is derived from an EMBL/GenBank/DDBJ whole genome shotgun (WGS) entry which is preliminary data.</text>
</comment>
<feature type="compositionally biased region" description="Polar residues" evidence="1">
    <location>
        <begin position="182"/>
        <end position="192"/>
    </location>
</feature>
<dbReference type="AlphaFoldDB" id="A0A482TLN0"/>
<evidence type="ECO:0000256" key="1">
    <source>
        <dbReference type="SAM" id="MobiDB-lite"/>
    </source>
</evidence>
<organism evidence="2 3">
    <name type="scientific">Halogeometricum borinquense</name>
    <dbReference type="NCBI Taxonomy" id="60847"/>
    <lineage>
        <taxon>Archaea</taxon>
        <taxon>Methanobacteriati</taxon>
        <taxon>Methanobacteriota</taxon>
        <taxon>Stenosarchaea group</taxon>
        <taxon>Halobacteria</taxon>
        <taxon>Halobacteriales</taxon>
        <taxon>Haloferacaceae</taxon>
        <taxon>Halogeometricum</taxon>
    </lineage>
</organism>
<evidence type="ECO:0000313" key="3">
    <source>
        <dbReference type="Proteomes" id="UP000294028"/>
    </source>
</evidence>
<dbReference type="EMBL" id="RZHH01000002">
    <property type="protein sequence ID" value="RYJ12909.1"/>
    <property type="molecule type" value="Genomic_DNA"/>
</dbReference>
<dbReference type="OMA" id="ESTHEYE"/>
<reference evidence="2 3" key="1">
    <citation type="submission" date="2018-12" db="EMBL/GenBank/DDBJ databases">
        <title>Genome analysis provides insights into bioremediation potentialities of Halogeometricum borinquense strain N11.</title>
        <authorList>
            <person name="Najjari A."/>
            <person name="Youssef N."/>
            <person name="Fhoula I."/>
            <person name="Ben Dhia O."/>
            <person name="Mahjoubi M."/>
            <person name="Ouzari H.I."/>
            <person name="Cherif A."/>
        </authorList>
    </citation>
    <scope>NUCLEOTIDE SEQUENCE [LARGE SCALE GENOMIC DNA]</scope>
    <source>
        <strain evidence="2 3">N11</strain>
    </source>
</reference>
<dbReference type="RefSeq" id="WP_006056347.1">
    <property type="nucleotide sequence ID" value="NZ_RZHH01000002.1"/>
</dbReference>